<evidence type="ECO:0000313" key="12">
    <source>
        <dbReference type="EMBL" id="AZN69969.1"/>
    </source>
</evidence>
<dbReference type="CDD" id="cd00082">
    <property type="entry name" value="HisKA"/>
    <property type="match status" value="1"/>
</dbReference>
<keyword evidence="6" id="KW-0808">Transferase</keyword>
<keyword evidence="7" id="KW-0547">Nucleotide-binding</keyword>
<comment type="catalytic activity">
    <reaction evidence="1">
        <text>ATP + protein L-histidine = ADP + protein N-phospho-L-histidine.</text>
        <dbReference type="EC" id="2.7.13.3"/>
    </reaction>
</comment>
<evidence type="ECO:0000256" key="8">
    <source>
        <dbReference type="ARBA" id="ARBA00022777"/>
    </source>
</evidence>
<evidence type="ECO:0000256" key="10">
    <source>
        <dbReference type="SAM" id="Phobius"/>
    </source>
</evidence>
<dbReference type="Gene3D" id="3.30.565.10">
    <property type="entry name" value="Histidine kinase-like ATPase, C-terminal domain"/>
    <property type="match status" value="1"/>
</dbReference>
<dbReference type="SUPFAM" id="SSF47384">
    <property type="entry name" value="Homodimeric domain of signal transducing histidine kinase"/>
    <property type="match status" value="1"/>
</dbReference>
<dbReference type="InterPro" id="IPR036890">
    <property type="entry name" value="HATPase_C_sf"/>
</dbReference>
<dbReference type="PANTHER" id="PTHR44936:SF10">
    <property type="entry name" value="SENSOR PROTEIN RSTB"/>
    <property type="match status" value="1"/>
</dbReference>
<accession>A0A3S9AZ34</accession>
<evidence type="ECO:0000256" key="9">
    <source>
        <dbReference type="ARBA" id="ARBA00022840"/>
    </source>
</evidence>
<gene>
    <name evidence="12" type="ORF">D5400_00620</name>
</gene>
<sequence>MAVADNSLSGRDRFSRYRLRLQTLTRLRWLAVVGQSLTVLIVAFILEFPFPVLLCFALIASSAWLNIFLTFRYPATHRLSPPAALGVLGFDVLQLSGLLFMTGGLVNPFSVLISVPVIISTASQPIRQTLVLGALTIAAVTLLAAFHLPLPWYPGIIYEAHLVLITGIWIAIVSTTLFAAFYVHRVSSEANELADALTATELTLQREQHLFALDGLAAAAAHELGTPLATISVVVKEMERALGFDERYREDLQLLRSQTERCRDILRRLTTLSTDDEEHMRKLPLSSLLEEVVAPHREFGVEIDVAIEAVTDEEPVGLRNAGILYGLGNLVENAVDFAHEKVRVNARYDRDRVDIVISDDGPGFSPEILVKIGEPFVTRRTGGKDKRAGGLGLGLFIAKTLLERTGATVVFENGAGDGKGAVIRLSWPRSAMDAANSAQRLPQGAKLPYVTSG</sequence>
<dbReference type="SMART" id="SM00387">
    <property type="entry name" value="HATPase_c"/>
    <property type="match status" value="1"/>
</dbReference>
<comment type="subcellular location">
    <subcellularLocation>
        <location evidence="2">Cell membrane</location>
        <topology evidence="2">Multi-pass membrane protein</topology>
    </subcellularLocation>
</comment>
<dbReference type="RefSeq" id="WP_126006676.1">
    <property type="nucleotide sequence ID" value="NZ_CP032509.1"/>
</dbReference>
<keyword evidence="8 12" id="KW-0418">Kinase</keyword>
<dbReference type="GO" id="GO:0005886">
    <property type="term" value="C:plasma membrane"/>
    <property type="evidence" value="ECO:0007669"/>
    <property type="project" value="UniProtKB-SubCell"/>
</dbReference>
<evidence type="ECO:0000256" key="4">
    <source>
        <dbReference type="ARBA" id="ARBA00022475"/>
    </source>
</evidence>
<dbReference type="Pfam" id="PF00512">
    <property type="entry name" value="HisKA"/>
    <property type="match status" value="1"/>
</dbReference>
<protein>
    <recommendedName>
        <fullName evidence="3">histidine kinase</fullName>
        <ecNumber evidence="3">2.7.13.3</ecNumber>
    </recommendedName>
</protein>
<dbReference type="GO" id="GO:0000155">
    <property type="term" value="F:phosphorelay sensor kinase activity"/>
    <property type="evidence" value="ECO:0007669"/>
    <property type="project" value="InterPro"/>
</dbReference>
<evidence type="ECO:0000256" key="3">
    <source>
        <dbReference type="ARBA" id="ARBA00012438"/>
    </source>
</evidence>
<evidence type="ECO:0000256" key="6">
    <source>
        <dbReference type="ARBA" id="ARBA00022679"/>
    </source>
</evidence>
<dbReference type="KEGG" id="abaw:D5400_00620"/>
<name>A0A3S9AZ34_9HYPH</name>
<evidence type="ECO:0000259" key="11">
    <source>
        <dbReference type="PROSITE" id="PS50109"/>
    </source>
</evidence>
<dbReference type="InterPro" id="IPR004358">
    <property type="entry name" value="Sig_transdc_His_kin-like_C"/>
</dbReference>
<keyword evidence="10" id="KW-0472">Membrane</keyword>
<dbReference type="InterPro" id="IPR003594">
    <property type="entry name" value="HATPase_dom"/>
</dbReference>
<feature type="transmembrane region" description="Helical" evidence="10">
    <location>
        <begin position="27"/>
        <end position="46"/>
    </location>
</feature>
<dbReference type="InterPro" id="IPR050980">
    <property type="entry name" value="2C_sensor_his_kinase"/>
</dbReference>
<dbReference type="SMART" id="SM00388">
    <property type="entry name" value="HisKA"/>
    <property type="match status" value="1"/>
</dbReference>
<keyword evidence="5" id="KW-0597">Phosphoprotein</keyword>
<dbReference type="EC" id="2.7.13.3" evidence="3"/>
<keyword evidence="10" id="KW-0812">Transmembrane</keyword>
<dbReference type="PRINTS" id="PR00344">
    <property type="entry name" value="BCTRLSENSOR"/>
</dbReference>
<dbReference type="PROSITE" id="PS50109">
    <property type="entry name" value="HIS_KIN"/>
    <property type="match status" value="1"/>
</dbReference>
<evidence type="ECO:0000256" key="1">
    <source>
        <dbReference type="ARBA" id="ARBA00000085"/>
    </source>
</evidence>
<keyword evidence="13" id="KW-1185">Reference proteome</keyword>
<evidence type="ECO:0000256" key="7">
    <source>
        <dbReference type="ARBA" id="ARBA00022741"/>
    </source>
</evidence>
<dbReference type="InterPro" id="IPR005467">
    <property type="entry name" value="His_kinase_dom"/>
</dbReference>
<dbReference type="AlphaFoldDB" id="A0A3S9AZ34"/>
<dbReference type="EMBL" id="CP032509">
    <property type="protein sequence ID" value="AZN69969.1"/>
    <property type="molecule type" value="Genomic_DNA"/>
</dbReference>
<evidence type="ECO:0000313" key="13">
    <source>
        <dbReference type="Proteomes" id="UP000268192"/>
    </source>
</evidence>
<dbReference type="SUPFAM" id="SSF55874">
    <property type="entry name" value="ATPase domain of HSP90 chaperone/DNA topoisomerase II/histidine kinase"/>
    <property type="match status" value="1"/>
</dbReference>
<dbReference type="GO" id="GO:0005524">
    <property type="term" value="F:ATP binding"/>
    <property type="evidence" value="ECO:0007669"/>
    <property type="project" value="UniProtKB-KW"/>
</dbReference>
<organism evidence="12 13">
    <name type="scientific">Georhizobium profundi</name>
    <dbReference type="NCBI Taxonomy" id="2341112"/>
    <lineage>
        <taxon>Bacteria</taxon>
        <taxon>Pseudomonadati</taxon>
        <taxon>Pseudomonadota</taxon>
        <taxon>Alphaproteobacteria</taxon>
        <taxon>Hyphomicrobiales</taxon>
        <taxon>Rhizobiaceae</taxon>
        <taxon>Georhizobium</taxon>
    </lineage>
</organism>
<evidence type="ECO:0000256" key="2">
    <source>
        <dbReference type="ARBA" id="ARBA00004651"/>
    </source>
</evidence>
<feature type="transmembrane region" description="Helical" evidence="10">
    <location>
        <begin position="162"/>
        <end position="183"/>
    </location>
</feature>
<dbReference type="Pfam" id="PF02518">
    <property type="entry name" value="HATPase_c"/>
    <property type="match status" value="1"/>
</dbReference>
<feature type="domain" description="Histidine kinase" evidence="11">
    <location>
        <begin position="219"/>
        <end position="431"/>
    </location>
</feature>
<proteinExistence type="predicted"/>
<dbReference type="NCBIfam" id="NF033792">
    <property type="entry name" value="ActS_PrrB_HisK"/>
    <property type="match status" value="1"/>
</dbReference>
<dbReference type="OrthoDB" id="9785252at2"/>
<evidence type="ECO:0000256" key="5">
    <source>
        <dbReference type="ARBA" id="ARBA00022553"/>
    </source>
</evidence>
<keyword evidence="9" id="KW-0067">ATP-binding</keyword>
<reference evidence="12 13" key="1">
    <citation type="submission" date="2018-09" db="EMBL/GenBank/DDBJ databases">
        <title>Marinorhizobium profundi gen. nov., sp. nov., isolated from a deep-sea sediment sample from the New Britain Trench and proposal of Marinorhizobiaceae fam. nov. in the order Rhizobiales of the class Alphaproteobacteria.</title>
        <authorList>
            <person name="Cao J."/>
        </authorList>
    </citation>
    <scope>NUCLEOTIDE SEQUENCE [LARGE SCALE GENOMIC DNA]</scope>
    <source>
        <strain evidence="12 13">WS11</strain>
    </source>
</reference>
<dbReference type="PANTHER" id="PTHR44936">
    <property type="entry name" value="SENSOR PROTEIN CREC"/>
    <property type="match status" value="1"/>
</dbReference>
<feature type="transmembrane region" description="Helical" evidence="10">
    <location>
        <begin position="53"/>
        <end position="75"/>
    </location>
</feature>
<keyword evidence="10" id="KW-1133">Transmembrane helix</keyword>
<dbReference type="InterPro" id="IPR047770">
    <property type="entry name" value="RegB"/>
</dbReference>
<keyword evidence="4" id="KW-1003">Cell membrane</keyword>
<feature type="transmembrane region" description="Helical" evidence="10">
    <location>
        <begin position="95"/>
        <end position="118"/>
    </location>
</feature>
<dbReference type="InterPro" id="IPR003661">
    <property type="entry name" value="HisK_dim/P_dom"/>
</dbReference>
<dbReference type="InterPro" id="IPR036097">
    <property type="entry name" value="HisK_dim/P_sf"/>
</dbReference>
<dbReference type="Proteomes" id="UP000268192">
    <property type="component" value="Chromosome"/>
</dbReference>
<feature type="transmembrane region" description="Helical" evidence="10">
    <location>
        <begin position="130"/>
        <end position="150"/>
    </location>
</feature>
<dbReference type="Gene3D" id="1.10.287.130">
    <property type="match status" value="1"/>
</dbReference>